<evidence type="ECO:0000313" key="2">
    <source>
        <dbReference type="EMBL" id="KAK9912440.1"/>
    </source>
</evidence>
<organism evidence="2 3">
    <name type="scientific">Rubus argutus</name>
    <name type="common">Southern blackberry</name>
    <dbReference type="NCBI Taxonomy" id="59490"/>
    <lineage>
        <taxon>Eukaryota</taxon>
        <taxon>Viridiplantae</taxon>
        <taxon>Streptophyta</taxon>
        <taxon>Embryophyta</taxon>
        <taxon>Tracheophyta</taxon>
        <taxon>Spermatophyta</taxon>
        <taxon>Magnoliopsida</taxon>
        <taxon>eudicotyledons</taxon>
        <taxon>Gunneridae</taxon>
        <taxon>Pentapetalae</taxon>
        <taxon>rosids</taxon>
        <taxon>fabids</taxon>
        <taxon>Rosales</taxon>
        <taxon>Rosaceae</taxon>
        <taxon>Rosoideae</taxon>
        <taxon>Rosoideae incertae sedis</taxon>
        <taxon>Rubus</taxon>
    </lineage>
</organism>
<reference evidence="2 3" key="1">
    <citation type="journal article" date="2023" name="G3 (Bethesda)">
        <title>A chromosome-length genome assembly and annotation of blackberry (Rubus argutus, cv. 'Hillquist').</title>
        <authorList>
            <person name="Bruna T."/>
            <person name="Aryal R."/>
            <person name="Dudchenko O."/>
            <person name="Sargent D.J."/>
            <person name="Mead D."/>
            <person name="Buti M."/>
            <person name="Cavallini A."/>
            <person name="Hytonen T."/>
            <person name="Andres J."/>
            <person name="Pham M."/>
            <person name="Weisz D."/>
            <person name="Mascagni F."/>
            <person name="Usai G."/>
            <person name="Natali L."/>
            <person name="Bassil N."/>
            <person name="Fernandez G.E."/>
            <person name="Lomsadze A."/>
            <person name="Armour M."/>
            <person name="Olukolu B."/>
            <person name="Poorten T."/>
            <person name="Britton C."/>
            <person name="Davik J."/>
            <person name="Ashrafi H."/>
            <person name="Aiden E.L."/>
            <person name="Borodovsky M."/>
            <person name="Worthington M."/>
        </authorList>
    </citation>
    <scope>NUCLEOTIDE SEQUENCE [LARGE SCALE GENOMIC DNA]</scope>
    <source>
        <strain evidence="2">PI 553951</strain>
    </source>
</reference>
<feature type="region of interest" description="Disordered" evidence="1">
    <location>
        <begin position="1"/>
        <end position="26"/>
    </location>
</feature>
<gene>
    <name evidence="2" type="ORF">M0R45_036304</name>
</gene>
<evidence type="ECO:0000256" key="1">
    <source>
        <dbReference type="SAM" id="MobiDB-lite"/>
    </source>
</evidence>
<dbReference type="AlphaFoldDB" id="A0AAW1VXH0"/>
<proteinExistence type="predicted"/>
<feature type="region of interest" description="Disordered" evidence="1">
    <location>
        <begin position="66"/>
        <end position="91"/>
    </location>
</feature>
<keyword evidence="3" id="KW-1185">Reference proteome</keyword>
<accession>A0AAW1VXH0</accession>
<comment type="caution">
    <text evidence="2">The sequence shown here is derived from an EMBL/GenBank/DDBJ whole genome shotgun (WGS) entry which is preliminary data.</text>
</comment>
<dbReference type="Proteomes" id="UP001457282">
    <property type="component" value="Unassembled WGS sequence"/>
</dbReference>
<feature type="compositionally biased region" description="Basic and acidic residues" evidence="1">
    <location>
        <begin position="72"/>
        <end position="91"/>
    </location>
</feature>
<sequence>MRGLEEWVRRGPHDGGELGDMGTPAGSCGLVWQRGRRQGLGSVQGRRRRQVRRARALMDRRDRWRHGAMKHGVREEQRRSEMVKPEIDGEQ</sequence>
<dbReference type="EMBL" id="JBEDUW010000007">
    <property type="protein sequence ID" value="KAK9912440.1"/>
    <property type="molecule type" value="Genomic_DNA"/>
</dbReference>
<evidence type="ECO:0000313" key="3">
    <source>
        <dbReference type="Proteomes" id="UP001457282"/>
    </source>
</evidence>
<feature type="compositionally biased region" description="Basic and acidic residues" evidence="1">
    <location>
        <begin position="1"/>
        <end position="16"/>
    </location>
</feature>
<protein>
    <submittedName>
        <fullName evidence="2">Uncharacterized protein</fullName>
    </submittedName>
</protein>
<name>A0AAW1VXH0_RUBAR</name>